<dbReference type="OrthoDB" id="1148709at2"/>
<dbReference type="InterPro" id="IPR043131">
    <property type="entry name" value="BCAT-like_N"/>
</dbReference>
<dbReference type="RefSeq" id="WP_025065836.1">
    <property type="nucleotide sequence ID" value="NZ_CP013195.1"/>
</dbReference>
<dbReference type="Gene3D" id="3.20.10.10">
    <property type="entry name" value="D-amino Acid Aminotransferase, subunit A, domain 2"/>
    <property type="match status" value="1"/>
</dbReference>
<sequence>MCPFIETIAIIGGRARHLSYHERRLNATRQHFFPEAETLSLAPILADAPLTEGLVKARLVYDERGLINKTYQPYTMRQIQSLQLIRADDMEYPFKNTDRSHLNALFAQRQGCDDILIIKNGLVTDTSFTNVALFDGHRWFTPDTPLLPGTMRAWLLDQGFITSHRITVNDLPHFHFISLINALIPLGRCIIPINQVMK</sequence>
<proteinExistence type="predicted"/>
<organism evidence="1 2">
    <name type="scientific">Hoylesella enoeca</name>
    <dbReference type="NCBI Taxonomy" id="76123"/>
    <lineage>
        <taxon>Bacteria</taxon>
        <taxon>Pseudomonadati</taxon>
        <taxon>Bacteroidota</taxon>
        <taxon>Bacteroidia</taxon>
        <taxon>Bacteroidales</taxon>
        <taxon>Prevotellaceae</taxon>
        <taxon>Hoylesella</taxon>
    </lineage>
</organism>
<evidence type="ECO:0000313" key="1">
    <source>
        <dbReference type="EMBL" id="ALO48396.1"/>
    </source>
</evidence>
<dbReference type="AlphaFoldDB" id="A0A0S2KJD4"/>
<gene>
    <name evidence="1" type="ORF">AS203_04295</name>
</gene>
<evidence type="ECO:0000313" key="2">
    <source>
        <dbReference type="Proteomes" id="UP000056252"/>
    </source>
</evidence>
<dbReference type="EMBL" id="CP013195">
    <property type="protein sequence ID" value="ALO48396.1"/>
    <property type="molecule type" value="Genomic_DNA"/>
</dbReference>
<dbReference type="eggNOG" id="COG0115">
    <property type="taxonomic scope" value="Bacteria"/>
</dbReference>
<name>A0A0S2KJD4_9BACT</name>
<dbReference type="InterPro" id="IPR036038">
    <property type="entry name" value="Aminotransferase-like"/>
</dbReference>
<evidence type="ECO:0008006" key="3">
    <source>
        <dbReference type="Google" id="ProtNLM"/>
    </source>
</evidence>
<dbReference type="GO" id="GO:0003824">
    <property type="term" value="F:catalytic activity"/>
    <property type="evidence" value="ECO:0007669"/>
    <property type="project" value="InterPro"/>
</dbReference>
<protein>
    <recommendedName>
        <fullName evidence="3">4-amino-4-deoxychorismate lyase</fullName>
    </recommendedName>
</protein>
<dbReference type="InterPro" id="IPR001544">
    <property type="entry name" value="Aminotrans_IV"/>
</dbReference>
<dbReference type="Proteomes" id="UP000056252">
    <property type="component" value="Chromosome"/>
</dbReference>
<dbReference type="InterPro" id="IPR043132">
    <property type="entry name" value="BCAT-like_C"/>
</dbReference>
<dbReference type="KEGG" id="peo:AS203_04295"/>
<dbReference type="SUPFAM" id="SSF56752">
    <property type="entry name" value="D-aminoacid aminotransferase-like PLP-dependent enzymes"/>
    <property type="match status" value="1"/>
</dbReference>
<keyword evidence="2" id="KW-1185">Reference proteome</keyword>
<reference evidence="2" key="1">
    <citation type="submission" date="2015-11" db="EMBL/GenBank/DDBJ databases">
        <authorList>
            <person name="Holder M.E."/>
            <person name="Ajami N.J."/>
            <person name="Petrosino J.F."/>
        </authorList>
    </citation>
    <scope>NUCLEOTIDE SEQUENCE [LARGE SCALE GENOMIC DNA]</scope>
    <source>
        <strain evidence="2">F0113</strain>
    </source>
</reference>
<dbReference type="STRING" id="76123.AS203_04295"/>
<dbReference type="Pfam" id="PF01063">
    <property type="entry name" value="Aminotran_4"/>
    <property type="match status" value="1"/>
</dbReference>
<accession>A0A0S2KJD4</accession>
<dbReference type="Gene3D" id="3.30.470.10">
    <property type="match status" value="1"/>
</dbReference>